<dbReference type="SUPFAM" id="SSF53822">
    <property type="entry name" value="Periplasmic binding protein-like I"/>
    <property type="match status" value="1"/>
</dbReference>
<evidence type="ECO:0000256" key="3">
    <source>
        <dbReference type="SAM" id="SignalP"/>
    </source>
</evidence>
<dbReference type="InterPro" id="IPR028081">
    <property type="entry name" value="Leu-bd"/>
</dbReference>
<dbReference type="Proteomes" id="UP001331936">
    <property type="component" value="Unassembled WGS sequence"/>
</dbReference>
<accession>A0ABU7JTA8</accession>
<comment type="similarity">
    <text evidence="1">Belongs to the leucine-binding protein family.</text>
</comment>
<dbReference type="Gene3D" id="3.40.50.2300">
    <property type="match status" value="2"/>
</dbReference>
<dbReference type="RefSeq" id="WP_330152668.1">
    <property type="nucleotide sequence ID" value="NZ_JAUZMZ010000075.1"/>
</dbReference>
<feature type="signal peptide" evidence="3">
    <location>
        <begin position="1"/>
        <end position="23"/>
    </location>
</feature>
<dbReference type="PANTHER" id="PTHR30483:SF6">
    <property type="entry name" value="PERIPLASMIC BINDING PROTEIN OF ABC TRANSPORTER FOR NATURAL AMINO ACIDS"/>
    <property type="match status" value="1"/>
</dbReference>
<comment type="caution">
    <text evidence="5">The sequence shown here is derived from an EMBL/GenBank/DDBJ whole genome shotgun (WGS) entry which is preliminary data.</text>
</comment>
<sequence>MKAQRTLIALTACALLVAGCSGRDDGAGNAEGADDGERGTSQAMSGDFGDLEGLCGPGDPGTASAPGVTADEIQVGVFSDMGFTKNPEFVDAAKVFTSWCNAAGGINGRTLVAETRDAKLMEVRQRMIEACREDFALVGGGAALDALGVKERLSCLLPSFPAQVTQSQAVGADLEISASPSRVPGYDPYFGFRKWLLNEAYPESAGAVGIINGDSPVTRDLGVQAVETVDAAGGTITYNDLYPAMGVSDWTPYAQSIKSKGVKGLVFYGDFRQLAKLEEVLTGMDYKLDWIDANNNAYNDSFVELLGKSAEFQNNLVDLGGSAPLTSAGTEPAVQQVLDLYAEYAPDAQITFPAMRAMSAWALFAKAATSCGAELTRICVHDAALQETEWTGGGLHAATDLANPVPPQPCFNIERATPDGWETADFGADSGLYRCNIEPSPLANGPGAPMTLADVGKSMSDVQ</sequence>
<dbReference type="InterPro" id="IPR051010">
    <property type="entry name" value="BCAA_transport"/>
</dbReference>
<evidence type="ECO:0000259" key="4">
    <source>
        <dbReference type="Pfam" id="PF13458"/>
    </source>
</evidence>
<evidence type="ECO:0000313" key="5">
    <source>
        <dbReference type="EMBL" id="MEE2033257.1"/>
    </source>
</evidence>
<dbReference type="InterPro" id="IPR028082">
    <property type="entry name" value="Peripla_BP_I"/>
</dbReference>
<evidence type="ECO:0000256" key="1">
    <source>
        <dbReference type="ARBA" id="ARBA00010062"/>
    </source>
</evidence>
<feature type="domain" description="Leucine-binding protein" evidence="4">
    <location>
        <begin position="207"/>
        <end position="393"/>
    </location>
</feature>
<feature type="chain" id="PRO_5047181176" evidence="3">
    <location>
        <begin position="24"/>
        <end position="463"/>
    </location>
</feature>
<dbReference type="Pfam" id="PF13458">
    <property type="entry name" value="Peripla_BP_6"/>
    <property type="match status" value="1"/>
</dbReference>
<proteinExistence type="inferred from homology"/>
<dbReference type="PANTHER" id="PTHR30483">
    <property type="entry name" value="LEUCINE-SPECIFIC-BINDING PROTEIN"/>
    <property type="match status" value="1"/>
</dbReference>
<keyword evidence="6" id="KW-1185">Reference proteome</keyword>
<protein>
    <submittedName>
        <fullName evidence="5">ABC transporter substrate-binding protein</fullName>
    </submittedName>
</protein>
<dbReference type="EMBL" id="JAUZMZ010000075">
    <property type="protein sequence ID" value="MEE2033257.1"/>
    <property type="molecule type" value="Genomic_DNA"/>
</dbReference>
<organism evidence="5 6">
    <name type="scientific">Rhodococcus chondri</name>
    <dbReference type="NCBI Taxonomy" id="3065941"/>
    <lineage>
        <taxon>Bacteria</taxon>
        <taxon>Bacillati</taxon>
        <taxon>Actinomycetota</taxon>
        <taxon>Actinomycetes</taxon>
        <taxon>Mycobacteriales</taxon>
        <taxon>Nocardiaceae</taxon>
        <taxon>Rhodococcus</taxon>
    </lineage>
</organism>
<evidence type="ECO:0000313" key="6">
    <source>
        <dbReference type="Proteomes" id="UP001331936"/>
    </source>
</evidence>
<evidence type="ECO:0000256" key="2">
    <source>
        <dbReference type="ARBA" id="ARBA00022729"/>
    </source>
</evidence>
<gene>
    <name evidence="5" type="ORF">Q8814_14215</name>
</gene>
<name>A0ABU7JTA8_9NOCA</name>
<keyword evidence="2 3" id="KW-0732">Signal</keyword>
<dbReference type="PROSITE" id="PS51257">
    <property type="entry name" value="PROKAR_LIPOPROTEIN"/>
    <property type="match status" value="1"/>
</dbReference>
<reference evidence="5 6" key="1">
    <citation type="submission" date="2023-08" db="EMBL/GenBank/DDBJ databases">
        <authorList>
            <person name="Girao M."/>
            <person name="Carvalho M.F."/>
        </authorList>
    </citation>
    <scope>NUCLEOTIDE SEQUENCE [LARGE SCALE GENOMIC DNA]</scope>
    <source>
        <strain evidence="5 6">CC-R104</strain>
    </source>
</reference>